<dbReference type="Gene3D" id="2.40.110.10">
    <property type="entry name" value="Butyryl-CoA Dehydrogenase, subunit A, domain 2"/>
    <property type="match status" value="1"/>
</dbReference>
<dbReference type="Pfam" id="PF11794">
    <property type="entry name" value="HpaB_N"/>
    <property type="match status" value="1"/>
</dbReference>
<dbReference type="InterPro" id="IPR046373">
    <property type="entry name" value="Acyl-CoA_Oxase/DH_mid-dom_sf"/>
</dbReference>
<keyword evidence="8" id="KW-1185">Reference proteome</keyword>
<proteinExistence type="predicted"/>
<dbReference type="InterPro" id="IPR004925">
    <property type="entry name" value="HpaB/PvcC/4-BUDH"/>
</dbReference>
<dbReference type="InterPro" id="IPR024719">
    <property type="entry name" value="HpaB/PvcC/4-BUDH_C"/>
</dbReference>
<dbReference type="Pfam" id="PF03241">
    <property type="entry name" value="HpaB"/>
    <property type="match status" value="1"/>
</dbReference>
<reference evidence="7 8" key="1">
    <citation type="submission" date="2019-10" db="EMBL/GenBank/DDBJ databases">
        <title>Alkalibaculum tamaniensis sp.nov., a new alkaliphilic acetogen, isolated on methoxylated aromatics from a mud volcano.</title>
        <authorList>
            <person name="Khomyakova M.A."/>
            <person name="Merkel A.Y."/>
            <person name="Bonch-Osmolovskaya E.A."/>
            <person name="Slobodkin A.I."/>
        </authorList>
    </citation>
    <scope>NUCLEOTIDE SEQUENCE [LARGE SCALE GENOMIC DNA]</scope>
    <source>
        <strain evidence="7 8">M08DMB</strain>
    </source>
</reference>
<evidence type="ECO:0000259" key="5">
    <source>
        <dbReference type="Pfam" id="PF03241"/>
    </source>
</evidence>
<dbReference type="GO" id="GO:0016627">
    <property type="term" value="F:oxidoreductase activity, acting on the CH-CH group of donors"/>
    <property type="evidence" value="ECO:0007669"/>
    <property type="project" value="InterPro"/>
</dbReference>
<dbReference type="PANTHER" id="PTHR36117">
    <property type="entry name" value="4-HYDROXYPHENYLACETATE 3-MONOOXYGENASE-RELATED"/>
    <property type="match status" value="1"/>
</dbReference>
<comment type="caution">
    <text evidence="7">The sequence shown here is derived from an EMBL/GenBank/DDBJ whole genome shotgun (WGS) entry which is preliminary data.</text>
</comment>
<dbReference type="InterPro" id="IPR024674">
    <property type="entry name" value="HpaB/PvcC/4-BUDH_N"/>
</dbReference>
<evidence type="ECO:0000313" key="8">
    <source>
        <dbReference type="Proteomes" id="UP000440004"/>
    </source>
</evidence>
<evidence type="ECO:0000256" key="2">
    <source>
        <dbReference type="ARBA" id="ARBA00022827"/>
    </source>
</evidence>
<protein>
    <submittedName>
        <fullName evidence="7">4-hydroxybutyryl-CoA dehydratase</fullName>
    </submittedName>
</protein>
<dbReference type="Gene3D" id="1.10.3140.10">
    <property type="entry name" value="4-hydroxybutyryl-coa dehydratase, domain 1"/>
    <property type="match status" value="1"/>
</dbReference>
<dbReference type="Proteomes" id="UP000440004">
    <property type="component" value="Unassembled WGS sequence"/>
</dbReference>
<dbReference type="InterPro" id="IPR036250">
    <property type="entry name" value="AcylCo_DH-like_C"/>
</dbReference>
<keyword evidence="1" id="KW-0285">Flavoprotein</keyword>
<dbReference type="InterPro" id="IPR009100">
    <property type="entry name" value="AcylCoA_DH/oxidase_NM_dom_sf"/>
</dbReference>
<feature type="domain" description="HpaB/PvcC/4-BUDH N-terminal" evidence="6">
    <location>
        <begin position="13"/>
        <end position="276"/>
    </location>
</feature>
<evidence type="ECO:0000256" key="4">
    <source>
        <dbReference type="PIRSR" id="PIRSR000331-2"/>
    </source>
</evidence>
<accession>A0A6A7KAW9</accession>
<dbReference type="RefSeq" id="WP_152805157.1">
    <property type="nucleotide sequence ID" value="NZ_WHNX01000020.1"/>
</dbReference>
<dbReference type="EMBL" id="WHNX01000020">
    <property type="protein sequence ID" value="MPW26546.1"/>
    <property type="molecule type" value="Genomic_DNA"/>
</dbReference>
<feature type="binding site" evidence="4">
    <location>
        <position position="191"/>
    </location>
    <ligand>
        <name>FAD</name>
        <dbReference type="ChEBI" id="CHEBI:57692"/>
    </ligand>
</feature>
<evidence type="ECO:0000256" key="1">
    <source>
        <dbReference type="ARBA" id="ARBA00022630"/>
    </source>
</evidence>
<keyword evidence="3" id="KW-0560">Oxidoreductase</keyword>
<evidence type="ECO:0000313" key="7">
    <source>
        <dbReference type="EMBL" id="MPW26546.1"/>
    </source>
</evidence>
<dbReference type="AlphaFoldDB" id="A0A6A7KAW9"/>
<dbReference type="PIRSF" id="PIRSF000331">
    <property type="entry name" value="HpaA_HpaB"/>
    <property type="match status" value="1"/>
</dbReference>
<dbReference type="Gene3D" id="1.20.140.10">
    <property type="entry name" value="Butyryl-CoA Dehydrogenase, subunit A, domain 3"/>
    <property type="match status" value="1"/>
</dbReference>
<organism evidence="7 8">
    <name type="scientific">Alkalibaculum sporogenes</name>
    <dbReference type="NCBI Taxonomy" id="2655001"/>
    <lineage>
        <taxon>Bacteria</taxon>
        <taxon>Bacillati</taxon>
        <taxon>Bacillota</taxon>
        <taxon>Clostridia</taxon>
        <taxon>Eubacteriales</taxon>
        <taxon>Eubacteriaceae</taxon>
        <taxon>Alkalibaculum</taxon>
    </lineage>
</organism>
<sequence>MSKVKSITRPILTSEEYFQSIRDMGTEIWAFGEKNSEIADHPLFFPHVNAVAKTYELAPKVKSHISGKDISRFNHIHQSTDDLVKKAKMLRVLNQQTACCIQRCAGMDALNATYIVTYEIDQKYGTDYHERFNKFLSYVQDYNLVTIGAMTDVKGDRSKKSNEQADPDLFVHAIEEREDGIIVRGAKAHLTGVTGAHEMMVFPTENMKEASKDYALVFSCPVDTPGITYIFGRQTNDSRKLEKGDIDKGNAQYACVGGECIAIFDDVFIPWEDVYMYKEYEFAGMFVEAFATSHRQNYGACKGGICDVLIGATYGIAKANGVEKASHIKDKIGEMIHLSETLYASSIACSNEGRKTSSGAYIANTMLANVTKLNTTKFIYEVNRLAHDICGGILATLPSEADFIHPEIGPLLEKYLRGIPTISTNEKQRLLRLVETLSGGTASVEAMHGAGPPQAQKVMMLRDANLEAKLKLAQKIAGISKSEDTI</sequence>
<dbReference type="SUPFAM" id="SSF56645">
    <property type="entry name" value="Acyl-CoA dehydrogenase NM domain-like"/>
    <property type="match status" value="1"/>
</dbReference>
<gene>
    <name evidence="7" type="ORF">GC105_12175</name>
</gene>
<keyword evidence="2 4" id="KW-0274">FAD</keyword>
<evidence type="ECO:0000259" key="6">
    <source>
        <dbReference type="Pfam" id="PF11794"/>
    </source>
</evidence>
<name>A0A6A7KAW9_9FIRM</name>
<dbReference type="PANTHER" id="PTHR36117:SF3">
    <property type="entry name" value="4-HYDROXYPHENYLACETATE 3-MONOOXYGENASE-RELATED"/>
    <property type="match status" value="1"/>
</dbReference>
<evidence type="ECO:0000256" key="3">
    <source>
        <dbReference type="ARBA" id="ARBA00023002"/>
    </source>
</evidence>
<feature type="domain" description="HpaB/PvcC/4-BUDH C-terminal" evidence="5">
    <location>
        <begin position="283"/>
        <end position="478"/>
    </location>
</feature>
<dbReference type="SUPFAM" id="SSF47203">
    <property type="entry name" value="Acyl-CoA dehydrogenase C-terminal domain-like"/>
    <property type="match status" value="1"/>
</dbReference>